<evidence type="ECO:0000313" key="2">
    <source>
        <dbReference type="Proteomes" id="UP000000226"/>
    </source>
</evidence>
<gene>
    <name evidence="1" type="ORF">PHAVU_007G000200g</name>
</gene>
<protein>
    <recommendedName>
        <fullName evidence="3">DNA repair RAD52-like protein 2, chloroplastic</fullName>
    </recommendedName>
</protein>
<dbReference type="GO" id="GO:0009507">
    <property type="term" value="C:chloroplast"/>
    <property type="evidence" value="ECO:0007669"/>
    <property type="project" value="EnsemblPlants"/>
</dbReference>
<accession>V7BDN2</accession>
<dbReference type="PANTHER" id="PTHR34050">
    <property type="entry name" value="DNA REPAIR RAD52-LIKE PROTEIN 2, CHLOROPLASTIC"/>
    <property type="match status" value="1"/>
</dbReference>
<sequence length="206" mass="22424">MASAVAPKIIWFSFLNSRRKEGFEAGFGKRNFGVKDRHGSLTLKCGIERSSNGSDGKKGGVSNSNYVVPLDNSSPFSNSSCITRPLAEILRDLNKRIPDTIVKAHVPGDPSASTFIPWYHANRMLSFYAPGWCGEIRDVIFSDNGSVTVVYRLTVRGSDGEAYRESTGTISPSDGSIVDPVSAAEEIAFCKACARFGLGLYLYHED</sequence>
<dbReference type="AlphaFoldDB" id="V7BDN2"/>
<dbReference type="SMR" id="V7BDN2"/>
<dbReference type="Gramene" id="ESW14581">
    <property type="protein sequence ID" value="ESW14581"/>
    <property type="gene ID" value="PHAVU_007G000200g"/>
</dbReference>
<dbReference type="Proteomes" id="UP000000226">
    <property type="component" value="Chromosome 7"/>
</dbReference>
<dbReference type="OMA" id="CMITCKS"/>
<proteinExistence type="predicted"/>
<evidence type="ECO:0000313" key="1">
    <source>
        <dbReference type="EMBL" id="ESW14581.1"/>
    </source>
</evidence>
<dbReference type="PhylomeDB" id="V7BDN2"/>
<keyword evidence="2" id="KW-1185">Reference proteome</keyword>
<dbReference type="PANTHER" id="PTHR34050:SF3">
    <property type="entry name" value="DNA REPAIR RAD52-LIKE PROTEIN 2, CHLOROPLASTIC"/>
    <property type="match status" value="1"/>
</dbReference>
<dbReference type="InterPro" id="IPR037489">
    <property type="entry name" value="RAD52-like"/>
</dbReference>
<name>V7BDN2_PHAVU</name>
<dbReference type="GO" id="GO:0003677">
    <property type="term" value="F:DNA binding"/>
    <property type="evidence" value="ECO:0007669"/>
    <property type="project" value="InterPro"/>
</dbReference>
<dbReference type="OrthoDB" id="1935514at2759"/>
<evidence type="ECO:0008006" key="3">
    <source>
        <dbReference type="Google" id="ProtNLM"/>
    </source>
</evidence>
<dbReference type="STRING" id="3885.V7BDN2"/>
<dbReference type="eggNOG" id="ENOG502RXVC">
    <property type="taxonomic scope" value="Eukaryota"/>
</dbReference>
<reference evidence="2" key="1">
    <citation type="journal article" date="2014" name="Nat. Genet.">
        <title>A reference genome for common bean and genome-wide analysis of dual domestications.</title>
        <authorList>
            <person name="Schmutz J."/>
            <person name="McClean P.E."/>
            <person name="Mamidi S."/>
            <person name="Wu G.A."/>
            <person name="Cannon S.B."/>
            <person name="Grimwood J."/>
            <person name="Jenkins J."/>
            <person name="Shu S."/>
            <person name="Song Q."/>
            <person name="Chavarro C."/>
            <person name="Torres-Torres M."/>
            <person name="Geffroy V."/>
            <person name="Moghaddam S.M."/>
            <person name="Gao D."/>
            <person name="Abernathy B."/>
            <person name="Barry K."/>
            <person name="Blair M."/>
            <person name="Brick M.A."/>
            <person name="Chovatia M."/>
            <person name="Gepts P."/>
            <person name="Goodstein D.M."/>
            <person name="Gonzales M."/>
            <person name="Hellsten U."/>
            <person name="Hyten D.L."/>
            <person name="Jia G."/>
            <person name="Kelly J.D."/>
            <person name="Kudrna D."/>
            <person name="Lee R."/>
            <person name="Richard M.M."/>
            <person name="Miklas P.N."/>
            <person name="Osorno J.M."/>
            <person name="Rodrigues J."/>
            <person name="Thareau V."/>
            <person name="Urrea C.A."/>
            <person name="Wang M."/>
            <person name="Yu Y."/>
            <person name="Zhang M."/>
            <person name="Wing R.A."/>
            <person name="Cregan P.B."/>
            <person name="Rokhsar D.S."/>
            <person name="Jackson S.A."/>
        </authorList>
    </citation>
    <scope>NUCLEOTIDE SEQUENCE [LARGE SCALE GENOMIC DNA]</scope>
    <source>
        <strain evidence="2">cv. G19833</strain>
    </source>
</reference>
<dbReference type="GO" id="GO:0000724">
    <property type="term" value="P:double-strand break repair via homologous recombination"/>
    <property type="evidence" value="ECO:0007669"/>
    <property type="project" value="EnsemblPlants"/>
</dbReference>
<dbReference type="EMBL" id="CM002294">
    <property type="protein sequence ID" value="ESW14581.1"/>
    <property type="molecule type" value="Genomic_DNA"/>
</dbReference>
<organism evidence="1 2">
    <name type="scientific">Phaseolus vulgaris</name>
    <name type="common">Kidney bean</name>
    <name type="synonym">French bean</name>
    <dbReference type="NCBI Taxonomy" id="3885"/>
    <lineage>
        <taxon>Eukaryota</taxon>
        <taxon>Viridiplantae</taxon>
        <taxon>Streptophyta</taxon>
        <taxon>Embryophyta</taxon>
        <taxon>Tracheophyta</taxon>
        <taxon>Spermatophyta</taxon>
        <taxon>Magnoliopsida</taxon>
        <taxon>eudicotyledons</taxon>
        <taxon>Gunneridae</taxon>
        <taxon>Pentapetalae</taxon>
        <taxon>rosids</taxon>
        <taxon>fabids</taxon>
        <taxon>Fabales</taxon>
        <taxon>Fabaceae</taxon>
        <taxon>Papilionoideae</taxon>
        <taxon>50 kb inversion clade</taxon>
        <taxon>NPAAA clade</taxon>
        <taxon>indigoferoid/millettioid clade</taxon>
        <taxon>Phaseoleae</taxon>
        <taxon>Phaseolus</taxon>
    </lineage>
</organism>